<keyword evidence="2" id="KW-0677">Repeat</keyword>
<dbReference type="SMART" id="SM00868">
    <property type="entry name" value="zf-AD"/>
    <property type="match status" value="1"/>
</dbReference>
<dbReference type="GO" id="GO:0005634">
    <property type="term" value="C:nucleus"/>
    <property type="evidence" value="ECO:0007669"/>
    <property type="project" value="InterPro"/>
</dbReference>
<evidence type="ECO:0000259" key="8">
    <source>
        <dbReference type="PROSITE" id="PS50157"/>
    </source>
</evidence>
<feature type="binding site" evidence="6">
    <location>
        <position position="16"/>
    </location>
    <ligand>
        <name>Zn(2+)</name>
        <dbReference type="ChEBI" id="CHEBI:29105"/>
    </ligand>
</feature>
<evidence type="ECO:0000256" key="1">
    <source>
        <dbReference type="ARBA" id="ARBA00022723"/>
    </source>
</evidence>
<feature type="domain" description="C2H2-type" evidence="8">
    <location>
        <begin position="482"/>
        <end position="505"/>
    </location>
</feature>
<dbReference type="Pfam" id="PF07776">
    <property type="entry name" value="zf-AD"/>
    <property type="match status" value="1"/>
</dbReference>
<dbReference type="SMART" id="SM00355">
    <property type="entry name" value="ZnF_C2H2"/>
    <property type="match status" value="9"/>
</dbReference>
<evidence type="ECO:0000256" key="7">
    <source>
        <dbReference type="SAM" id="MobiDB-lite"/>
    </source>
</evidence>
<dbReference type="GO" id="GO:0008270">
    <property type="term" value="F:zinc ion binding"/>
    <property type="evidence" value="ECO:0007669"/>
    <property type="project" value="UniProtKB-UniRule"/>
</dbReference>
<feature type="domain" description="C2H2-type" evidence="8">
    <location>
        <begin position="426"/>
        <end position="449"/>
    </location>
</feature>
<dbReference type="Gene3D" id="3.30.160.60">
    <property type="entry name" value="Classic Zinc Finger"/>
    <property type="match status" value="4"/>
</dbReference>
<feature type="domain" description="C2H2-type" evidence="8">
    <location>
        <begin position="397"/>
        <end position="425"/>
    </location>
</feature>
<dbReference type="PANTHER" id="PTHR19818:SF163">
    <property type="entry name" value="C2H2-TYPE DOMAIN-CONTAINING PROTEIN"/>
    <property type="match status" value="1"/>
</dbReference>
<sequence>MPVFKLERYPYVCRLCLKPEQHRKMTSLDTEDESLDGASFGDFLATLTFEVEEEKQHLFPRSVCPECKELLRVFGRFRTKVRNVHLFMNALVELRDFNTAPIKELFRSKIATVRMMLMELDLCQKADFYVDELIDEFPQYKISKLPATMVQSCPDEIVKIKMEEDEPQGCEEFEELENPAEEDFFAEECPPEELAELTKELVHENVDPEDVSKVDAEQKEESDQEGPEVRWEFFDDSDEEVEFTKKPNKREKLKMLALEKKASVAGSSEKGDIWSSLKDDEPAVELTLEKVGDLDAALANRKYGTVKVEEPLKCPKCPYTTIFKSNYYSHQLTHLRREHKTYPCKEPGCTKTCASLRLLQSHRESHSSVICETCGARLPTTSRLREHIKRFHESDPLPCEYCQQTFKLSTDLRNHIRNIHLSDRVFKCETCGLEFRRKTTLNVHESRHSDVYNFPCQQCDKKFKVKSLLKKHISTVHEEASLQCEHCFKMFHRRTILMDHIEKVHKIQMRFLCDVCVAMFNSQEKLASHRARHDNPKNLECGRCLIVFPTQEQVLDHMCITYREDYFCCGRDWRQHQHYNRHMFLKHDVKINARVKPDLSLLQGQIRAKRKRFESCSKCEAIFPTRTLKKQHQETCLAGEINT</sequence>
<keyword evidence="3 5" id="KW-0863">Zinc-finger</keyword>
<dbReference type="Gene3D" id="3.40.1800.20">
    <property type="match status" value="1"/>
</dbReference>
<feature type="binding site" evidence="6">
    <location>
        <position position="67"/>
    </location>
    <ligand>
        <name>Zn(2+)</name>
        <dbReference type="ChEBI" id="CHEBI:29105"/>
    </ligand>
</feature>
<evidence type="ECO:0000313" key="10">
    <source>
        <dbReference type="EMBL" id="JAV22002.1"/>
    </source>
</evidence>
<dbReference type="AlphaFoldDB" id="A0A1Q3F363"/>
<dbReference type="PROSITE" id="PS51915">
    <property type="entry name" value="ZAD"/>
    <property type="match status" value="1"/>
</dbReference>
<feature type="binding site" evidence="6">
    <location>
        <position position="64"/>
    </location>
    <ligand>
        <name>Zn(2+)</name>
        <dbReference type="ChEBI" id="CHEBI:29105"/>
    </ligand>
</feature>
<reference evidence="10" key="1">
    <citation type="submission" date="2017-01" db="EMBL/GenBank/DDBJ databases">
        <title>A deep insight into the sialotranscriptome of adult male and female Cluex tarsalis mosquitoes.</title>
        <authorList>
            <person name="Ribeiro J.M."/>
            <person name="Moreira F."/>
            <person name="Bernard K.A."/>
            <person name="Calvo E."/>
        </authorList>
    </citation>
    <scope>NUCLEOTIDE SEQUENCE</scope>
    <source>
        <strain evidence="10">Kern County</strain>
        <tissue evidence="10">Salivary glands</tissue>
    </source>
</reference>
<dbReference type="GO" id="GO:0000981">
    <property type="term" value="F:DNA-binding transcription factor activity, RNA polymerase II-specific"/>
    <property type="evidence" value="ECO:0007669"/>
    <property type="project" value="TreeGrafter"/>
</dbReference>
<dbReference type="PROSITE" id="PS00028">
    <property type="entry name" value="ZINC_FINGER_C2H2_1"/>
    <property type="match status" value="7"/>
</dbReference>
<dbReference type="SUPFAM" id="SSF57716">
    <property type="entry name" value="Glucocorticoid receptor-like (DNA-binding domain)"/>
    <property type="match status" value="1"/>
</dbReference>
<name>A0A1Q3F363_CULTA</name>
<evidence type="ECO:0000256" key="6">
    <source>
        <dbReference type="PROSITE-ProRule" id="PRU01263"/>
    </source>
</evidence>
<feature type="region of interest" description="Disordered" evidence="7">
    <location>
        <begin position="206"/>
        <end position="228"/>
    </location>
</feature>
<dbReference type="InterPro" id="IPR012934">
    <property type="entry name" value="Znf_AD"/>
</dbReference>
<accession>A0A1Q3F363</accession>
<proteinExistence type="predicted"/>
<keyword evidence="1 6" id="KW-0479">Metal-binding</keyword>
<dbReference type="GO" id="GO:0000978">
    <property type="term" value="F:RNA polymerase II cis-regulatory region sequence-specific DNA binding"/>
    <property type="evidence" value="ECO:0007669"/>
    <property type="project" value="TreeGrafter"/>
</dbReference>
<keyword evidence="4 6" id="KW-0862">Zinc</keyword>
<evidence type="ECO:0000256" key="4">
    <source>
        <dbReference type="ARBA" id="ARBA00022833"/>
    </source>
</evidence>
<dbReference type="InterPro" id="IPR013087">
    <property type="entry name" value="Znf_C2H2_type"/>
</dbReference>
<feature type="binding site" evidence="6">
    <location>
        <position position="13"/>
    </location>
    <ligand>
        <name>Zn(2+)</name>
        <dbReference type="ChEBI" id="CHEBI:29105"/>
    </ligand>
</feature>
<feature type="domain" description="C2H2-type" evidence="8">
    <location>
        <begin position="369"/>
        <end position="397"/>
    </location>
</feature>
<feature type="domain" description="ZAD" evidence="9">
    <location>
        <begin position="11"/>
        <end position="91"/>
    </location>
</feature>
<dbReference type="InterPro" id="IPR050329">
    <property type="entry name" value="GLI_C2H2-zinc-finger"/>
</dbReference>
<evidence type="ECO:0000256" key="5">
    <source>
        <dbReference type="PROSITE-ProRule" id="PRU00042"/>
    </source>
</evidence>
<evidence type="ECO:0000256" key="3">
    <source>
        <dbReference type="ARBA" id="ARBA00022771"/>
    </source>
</evidence>
<dbReference type="InterPro" id="IPR036236">
    <property type="entry name" value="Znf_C2H2_sf"/>
</dbReference>
<dbReference type="PROSITE" id="PS50157">
    <property type="entry name" value="ZINC_FINGER_C2H2_2"/>
    <property type="match status" value="6"/>
</dbReference>
<dbReference type="EMBL" id="GFDL01013043">
    <property type="protein sequence ID" value="JAV22002.1"/>
    <property type="molecule type" value="Transcribed_RNA"/>
</dbReference>
<dbReference type="Pfam" id="PF00096">
    <property type="entry name" value="zf-C2H2"/>
    <property type="match status" value="3"/>
</dbReference>
<feature type="domain" description="C2H2-type" evidence="8">
    <location>
        <begin position="511"/>
        <end position="538"/>
    </location>
</feature>
<dbReference type="GO" id="GO:0045944">
    <property type="term" value="P:positive regulation of transcription by RNA polymerase II"/>
    <property type="evidence" value="ECO:0007669"/>
    <property type="project" value="UniProtKB-ARBA"/>
</dbReference>
<feature type="domain" description="C2H2-type" evidence="8">
    <location>
        <begin position="454"/>
        <end position="477"/>
    </location>
</feature>
<protein>
    <submittedName>
        <fullName evidence="10">Putative c2h2-type zn-finger protein</fullName>
    </submittedName>
</protein>
<dbReference type="SUPFAM" id="SSF57667">
    <property type="entry name" value="beta-beta-alpha zinc fingers"/>
    <property type="match status" value="4"/>
</dbReference>
<evidence type="ECO:0000256" key="2">
    <source>
        <dbReference type="ARBA" id="ARBA00022737"/>
    </source>
</evidence>
<organism evidence="10">
    <name type="scientific">Culex tarsalis</name>
    <name type="common">Encephalitis mosquito</name>
    <dbReference type="NCBI Taxonomy" id="7177"/>
    <lineage>
        <taxon>Eukaryota</taxon>
        <taxon>Metazoa</taxon>
        <taxon>Ecdysozoa</taxon>
        <taxon>Arthropoda</taxon>
        <taxon>Hexapoda</taxon>
        <taxon>Insecta</taxon>
        <taxon>Pterygota</taxon>
        <taxon>Neoptera</taxon>
        <taxon>Endopterygota</taxon>
        <taxon>Diptera</taxon>
        <taxon>Nematocera</taxon>
        <taxon>Culicoidea</taxon>
        <taxon>Culicidae</taxon>
        <taxon>Culicinae</taxon>
        <taxon>Culicini</taxon>
        <taxon>Culex</taxon>
        <taxon>Culex</taxon>
    </lineage>
</organism>
<dbReference type="PANTHER" id="PTHR19818">
    <property type="entry name" value="ZINC FINGER PROTEIN ZIC AND GLI"/>
    <property type="match status" value="1"/>
</dbReference>
<evidence type="ECO:0000259" key="9">
    <source>
        <dbReference type="PROSITE" id="PS51915"/>
    </source>
</evidence>